<keyword evidence="3" id="KW-0143">Chaperone</keyword>
<protein>
    <submittedName>
        <fullName evidence="4">PDRG1</fullName>
    </submittedName>
</protein>
<comment type="subcellular location">
    <subcellularLocation>
        <location evidence="1">Cytoplasm</location>
    </subcellularLocation>
</comment>
<evidence type="ECO:0000313" key="5">
    <source>
        <dbReference type="EMBL" id="KAF6039853.1"/>
    </source>
</evidence>
<reference evidence="4 6" key="2">
    <citation type="submission" date="2020-06" db="EMBL/GenBank/DDBJ databases">
        <title>Draft genome of Bugula neritina, a colonial animal packing powerful symbionts and potential medicines.</title>
        <authorList>
            <person name="Rayko M."/>
        </authorList>
    </citation>
    <scope>NUCLEOTIDE SEQUENCE [LARGE SCALE GENOMIC DNA]</scope>
    <source>
        <strain evidence="4">Kwan_BN1</strain>
    </source>
</reference>
<gene>
    <name evidence="4" type="ORF">EB796_001843</name>
    <name evidence="5" type="ORF">EB796_001850</name>
</gene>
<dbReference type="InterPro" id="IPR030482">
    <property type="entry name" value="PDRG1"/>
</dbReference>
<proteinExistence type="predicted"/>
<evidence type="ECO:0000313" key="4">
    <source>
        <dbReference type="EMBL" id="KAF6039846.1"/>
    </source>
</evidence>
<dbReference type="PANTHER" id="PTHR21162">
    <property type="entry name" value="P53 AND DNA DAMAGE-REGULATED PROTEIN"/>
    <property type="match status" value="1"/>
</dbReference>
<dbReference type="GO" id="GO:0005737">
    <property type="term" value="C:cytoplasm"/>
    <property type="evidence" value="ECO:0007669"/>
    <property type="project" value="UniProtKB-SubCell"/>
</dbReference>
<evidence type="ECO:0000313" key="6">
    <source>
        <dbReference type="Proteomes" id="UP000593567"/>
    </source>
</evidence>
<sequence>MSFDTNKLLEQLTAVEYAAQDLLEERQSIVALDRTRNHTREARTALKHIVSDRESLANHGSKTWMCFGNTFIKMKNDTALELLNESHLKLDREIEKSRNGLRDKLNNVRELEGNSHAAGFNLKALSPDEQKALNRLL</sequence>
<dbReference type="CDD" id="cd22860">
    <property type="entry name" value="PDRG1"/>
    <property type="match status" value="1"/>
</dbReference>
<dbReference type="EMBL" id="VXIV02000206">
    <property type="protein sequence ID" value="KAF6039846.1"/>
    <property type="molecule type" value="Genomic_DNA"/>
</dbReference>
<name>A0A7J7KNV0_BUGNE</name>
<evidence type="ECO:0000256" key="1">
    <source>
        <dbReference type="ARBA" id="ARBA00004496"/>
    </source>
</evidence>
<dbReference type="AlphaFoldDB" id="A0A7J7KNV0"/>
<comment type="caution">
    <text evidence="4">The sequence shown here is derived from an EMBL/GenBank/DDBJ whole genome shotgun (WGS) entry which is preliminary data.</text>
</comment>
<keyword evidence="2" id="KW-0963">Cytoplasm</keyword>
<organism evidence="4 6">
    <name type="scientific">Bugula neritina</name>
    <name type="common">Brown bryozoan</name>
    <name type="synonym">Sertularia neritina</name>
    <dbReference type="NCBI Taxonomy" id="10212"/>
    <lineage>
        <taxon>Eukaryota</taxon>
        <taxon>Metazoa</taxon>
        <taxon>Spiralia</taxon>
        <taxon>Lophotrochozoa</taxon>
        <taxon>Bryozoa</taxon>
        <taxon>Gymnolaemata</taxon>
        <taxon>Cheilostomatida</taxon>
        <taxon>Flustrina</taxon>
        <taxon>Buguloidea</taxon>
        <taxon>Bugulidae</taxon>
        <taxon>Bugula</taxon>
    </lineage>
</organism>
<keyword evidence="6" id="KW-1185">Reference proteome</keyword>
<accession>A0A7J7KNV0</accession>
<evidence type="ECO:0000256" key="3">
    <source>
        <dbReference type="ARBA" id="ARBA00023186"/>
    </source>
</evidence>
<dbReference type="EMBL" id="VXIV02000206">
    <property type="protein sequence ID" value="KAF6039853.1"/>
    <property type="molecule type" value="Genomic_DNA"/>
</dbReference>
<evidence type="ECO:0000256" key="2">
    <source>
        <dbReference type="ARBA" id="ARBA00022490"/>
    </source>
</evidence>
<reference evidence="4 6" key="1">
    <citation type="submission" date="2019-09" db="EMBL/GenBank/DDBJ databases">
        <authorList>
            <person name="Raiko M."/>
            <person name="Komissarov A."/>
            <person name="Rhodes A."/>
            <person name="Kliver S."/>
            <person name="Lim-Fong G."/>
            <person name="Kwan J."/>
            <person name="O'Brien S.J."/>
            <person name="Lopez J.V."/>
        </authorList>
    </citation>
    <scope>NUCLEOTIDE SEQUENCE [LARGE SCALE GENOMIC DNA]</scope>
    <source>
        <strain evidence="4">Kwan_BN1</strain>
    </source>
</reference>
<dbReference type="OrthoDB" id="20282at2759"/>
<dbReference type="PANTHER" id="PTHR21162:SF0">
    <property type="entry name" value="P53 AND DNA DAMAGE-REGULATED PROTEIN 1"/>
    <property type="match status" value="1"/>
</dbReference>
<dbReference type="Proteomes" id="UP000593567">
    <property type="component" value="Unassembled WGS sequence"/>
</dbReference>